<dbReference type="OrthoDB" id="2748837at2759"/>
<dbReference type="Proteomes" id="UP000724874">
    <property type="component" value="Unassembled WGS sequence"/>
</dbReference>
<comment type="caution">
    <text evidence="1">The sequence shown here is derived from an EMBL/GenBank/DDBJ whole genome shotgun (WGS) entry which is preliminary data.</text>
</comment>
<evidence type="ECO:0000313" key="1">
    <source>
        <dbReference type="EMBL" id="KAF8873647.1"/>
    </source>
</evidence>
<feature type="non-terminal residue" evidence="1">
    <location>
        <position position="52"/>
    </location>
</feature>
<reference evidence="1" key="1">
    <citation type="submission" date="2020-11" db="EMBL/GenBank/DDBJ databases">
        <authorList>
            <consortium name="DOE Joint Genome Institute"/>
            <person name="Ahrendt S."/>
            <person name="Riley R."/>
            <person name="Andreopoulos W."/>
            <person name="LaButti K."/>
            <person name="Pangilinan J."/>
            <person name="Ruiz-duenas F.J."/>
            <person name="Barrasa J.M."/>
            <person name="Sanchez-Garcia M."/>
            <person name="Camarero S."/>
            <person name="Miyauchi S."/>
            <person name="Serrano A."/>
            <person name="Linde D."/>
            <person name="Babiker R."/>
            <person name="Drula E."/>
            <person name="Ayuso-Fernandez I."/>
            <person name="Pacheco R."/>
            <person name="Padilla G."/>
            <person name="Ferreira P."/>
            <person name="Barriuso J."/>
            <person name="Kellner H."/>
            <person name="Castanera R."/>
            <person name="Alfaro M."/>
            <person name="Ramirez L."/>
            <person name="Pisabarro A.G."/>
            <person name="Kuo A."/>
            <person name="Tritt A."/>
            <person name="Lipzen A."/>
            <person name="He G."/>
            <person name="Yan M."/>
            <person name="Ng V."/>
            <person name="Cullen D."/>
            <person name="Martin F."/>
            <person name="Rosso M.-N."/>
            <person name="Henrissat B."/>
            <person name="Hibbett D."/>
            <person name="Martinez A.T."/>
            <person name="Grigoriev I.V."/>
        </authorList>
    </citation>
    <scope>NUCLEOTIDE SEQUENCE</scope>
    <source>
        <strain evidence="1">AH 44721</strain>
    </source>
</reference>
<dbReference type="AlphaFoldDB" id="A0A9P5NA90"/>
<protein>
    <submittedName>
        <fullName evidence="1">Uncharacterized protein</fullName>
    </submittedName>
</protein>
<gene>
    <name evidence="1" type="ORF">CPB84DRAFT_1657788</name>
</gene>
<proteinExistence type="predicted"/>
<name>A0A9P5NA90_GYMJU</name>
<feature type="non-terminal residue" evidence="1">
    <location>
        <position position="1"/>
    </location>
</feature>
<organism evidence="1 2">
    <name type="scientific">Gymnopilus junonius</name>
    <name type="common">Spectacular rustgill mushroom</name>
    <name type="synonym">Gymnopilus spectabilis subsp. junonius</name>
    <dbReference type="NCBI Taxonomy" id="109634"/>
    <lineage>
        <taxon>Eukaryota</taxon>
        <taxon>Fungi</taxon>
        <taxon>Dikarya</taxon>
        <taxon>Basidiomycota</taxon>
        <taxon>Agaricomycotina</taxon>
        <taxon>Agaricomycetes</taxon>
        <taxon>Agaricomycetidae</taxon>
        <taxon>Agaricales</taxon>
        <taxon>Agaricineae</taxon>
        <taxon>Hymenogastraceae</taxon>
        <taxon>Gymnopilus</taxon>
    </lineage>
</organism>
<sequence length="52" mass="5847">QVLSMTADNATNMDTLSEHLAQQVPAYSAVNRTRCFLHILNLVAKSLLRQFD</sequence>
<accession>A0A9P5NA90</accession>
<keyword evidence="2" id="KW-1185">Reference proteome</keyword>
<dbReference type="EMBL" id="JADNYJ010000232">
    <property type="protein sequence ID" value="KAF8873647.1"/>
    <property type="molecule type" value="Genomic_DNA"/>
</dbReference>
<evidence type="ECO:0000313" key="2">
    <source>
        <dbReference type="Proteomes" id="UP000724874"/>
    </source>
</evidence>